<dbReference type="NCBIfam" id="NF042915">
    <property type="entry name" value="MAB_1171c_fam"/>
    <property type="match status" value="1"/>
</dbReference>
<evidence type="ECO:0000313" key="4">
    <source>
        <dbReference type="Proteomes" id="UP001366085"/>
    </source>
</evidence>
<feature type="transmembrane region" description="Helical" evidence="2">
    <location>
        <begin position="93"/>
        <end position="114"/>
    </location>
</feature>
<keyword evidence="2" id="KW-1133">Transmembrane helix</keyword>
<feature type="transmembrane region" description="Helical" evidence="2">
    <location>
        <begin position="209"/>
        <end position="230"/>
    </location>
</feature>
<keyword evidence="2" id="KW-0472">Membrane</keyword>
<dbReference type="RefSeq" id="WP_337321994.1">
    <property type="nucleotide sequence ID" value="NZ_JBBDGN010000020.1"/>
</dbReference>
<evidence type="ECO:0000313" key="3">
    <source>
        <dbReference type="EMBL" id="MEJ1092939.1"/>
    </source>
</evidence>
<proteinExistence type="predicted"/>
<accession>A0ABU8LNN5</accession>
<sequence length="342" mass="36978">MIQTLVATLMWALVASLLVFRRKRADRSVTYAAIAIAIAMTLNVDAIYTAIDPLLGETNIATLVADALLMTGLFFLGRGVMHTGHYRPQLVRVAVSLPILLVSLAAITVAFFFIDHGETTTRFMADLGDQLATAVYSIINFVYCGVVIATMMVLATRQHRSSTGIQRLPAALLTLGSAFGVALCLAVIVMDIAHVTGQLDLMYAVQPAYGPLSLLTFGFLCAGFTAQPVVRLAQHHARRRRTAALAAGLEPVWERATRVRPGLSQAEPLAAQADDPDGRLHRKIVEIRDAMIDGRVTFTISDDERALLQAAERHLLGEQDTETEPGRGGDDDTAQADEECPA</sequence>
<keyword evidence="2" id="KW-0812">Transmembrane</keyword>
<evidence type="ECO:0000256" key="2">
    <source>
        <dbReference type="SAM" id="Phobius"/>
    </source>
</evidence>
<evidence type="ECO:0000256" key="1">
    <source>
        <dbReference type="SAM" id="MobiDB-lite"/>
    </source>
</evidence>
<feature type="region of interest" description="Disordered" evidence="1">
    <location>
        <begin position="313"/>
        <end position="342"/>
    </location>
</feature>
<feature type="transmembrane region" description="Helical" evidence="2">
    <location>
        <begin position="60"/>
        <end position="81"/>
    </location>
</feature>
<feature type="transmembrane region" description="Helical" evidence="2">
    <location>
        <begin position="134"/>
        <end position="156"/>
    </location>
</feature>
<feature type="transmembrane region" description="Helical" evidence="2">
    <location>
        <begin position="29"/>
        <end position="48"/>
    </location>
</feature>
<feature type="transmembrane region" description="Helical" evidence="2">
    <location>
        <begin position="6"/>
        <end position="22"/>
    </location>
</feature>
<organism evidence="3 4">
    <name type="scientific">Microbacterium istanbulense</name>
    <dbReference type="NCBI Taxonomy" id="3122049"/>
    <lineage>
        <taxon>Bacteria</taxon>
        <taxon>Bacillati</taxon>
        <taxon>Actinomycetota</taxon>
        <taxon>Actinomycetes</taxon>
        <taxon>Micrococcales</taxon>
        <taxon>Microbacteriaceae</taxon>
        <taxon>Microbacterium</taxon>
    </lineage>
</organism>
<comment type="caution">
    <text evidence="3">The sequence shown here is derived from an EMBL/GenBank/DDBJ whole genome shotgun (WGS) entry which is preliminary data.</text>
</comment>
<reference evidence="3 4" key="1">
    <citation type="submission" date="2024-02" db="EMBL/GenBank/DDBJ databases">
        <authorList>
            <person name="Saticioglu I.B."/>
        </authorList>
    </citation>
    <scope>NUCLEOTIDE SEQUENCE [LARGE SCALE GENOMIC DNA]</scope>
    <source>
        <strain evidence="3 4">Mu-43</strain>
    </source>
</reference>
<feature type="compositionally biased region" description="Acidic residues" evidence="1">
    <location>
        <begin position="331"/>
        <end position="342"/>
    </location>
</feature>
<gene>
    <name evidence="3" type="ORF">WDU93_14725</name>
</gene>
<keyword evidence="4" id="KW-1185">Reference proteome</keyword>
<feature type="transmembrane region" description="Helical" evidence="2">
    <location>
        <begin position="168"/>
        <end position="189"/>
    </location>
</feature>
<protein>
    <submittedName>
        <fullName evidence="3">MAB_1171c family putative transporter</fullName>
    </submittedName>
</protein>
<name>A0ABU8LNN5_9MICO</name>
<dbReference type="EMBL" id="JBBDGN010000020">
    <property type="protein sequence ID" value="MEJ1092939.1"/>
    <property type="molecule type" value="Genomic_DNA"/>
</dbReference>
<dbReference type="InterPro" id="IPR050039">
    <property type="entry name" value="MAB_1171c-like"/>
</dbReference>
<dbReference type="Proteomes" id="UP001366085">
    <property type="component" value="Unassembled WGS sequence"/>
</dbReference>